<accession>A0ABD1FHK0</accession>
<keyword evidence="3" id="KW-1185">Reference proteome</keyword>
<evidence type="ECO:0000256" key="1">
    <source>
        <dbReference type="SAM" id="MobiDB-lite"/>
    </source>
</evidence>
<gene>
    <name evidence="2" type="ORF">AAHA92_33988</name>
</gene>
<name>A0ABD1FHK0_SALDI</name>
<evidence type="ECO:0000313" key="3">
    <source>
        <dbReference type="Proteomes" id="UP001567538"/>
    </source>
</evidence>
<feature type="compositionally biased region" description="Polar residues" evidence="1">
    <location>
        <begin position="68"/>
        <end position="83"/>
    </location>
</feature>
<dbReference type="AlphaFoldDB" id="A0ABD1FHK0"/>
<proteinExistence type="predicted"/>
<sequence length="112" mass="12131">MIKKPLETLTHLMLKAVEPGPSADAHRQSPNEEDVSFSDLEDEENDDPSDKVSARRASTSEKAWVQLDENSGSQCSKQNASHNVSKDKDSEGMPIGPIRSGCRAIRGGLLGL</sequence>
<feature type="region of interest" description="Disordered" evidence="1">
    <location>
        <begin position="16"/>
        <end position="100"/>
    </location>
</feature>
<dbReference type="EMBL" id="JBEAFC010000015">
    <property type="protein sequence ID" value="KAL1531295.1"/>
    <property type="molecule type" value="Genomic_DNA"/>
</dbReference>
<dbReference type="Proteomes" id="UP001567538">
    <property type="component" value="Unassembled WGS sequence"/>
</dbReference>
<evidence type="ECO:0000313" key="2">
    <source>
        <dbReference type="EMBL" id="KAL1531295.1"/>
    </source>
</evidence>
<protein>
    <submittedName>
        <fullName evidence="2">Uncharacterized protein</fullName>
    </submittedName>
</protein>
<feature type="compositionally biased region" description="Acidic residues" evidence="1">
    <location>
        <begin position="31"/>
        <end position="47"/>
    </location>
</feature>
<comment type="caution">
    <text evidence="2">The sequence shown here is derived from an EMBL/GenBank/DDBJ whole genome shotgun (WGS) entry which is preliminary data.</text>
</comment>
<reference evidence="2 3" key="1">
    <citation type="submission" date="2024-06" db="EMBL/GenBank/DDBJ databases">
        <title>A chromosome level genome sequence of Diviner's sage (Salvia divinorum).</title>
        <authorList>
            <person name="Ford S.A."/>
            <person name="Ro D.-K."/>
            <person name="Ness R.W."/>
            <person name="Phillips M.A."/>
        </authorList>
    </citation>
    <scope>NUCLEOTIDE SEQUENCE [LARGE SCALE GENOMIC DNA]</scope>
    <source>
        <strain evidence="2">SAF-2024a</strain>
        <tissue evidence="2">Leaf</tissue>
    </source>
</reference>
<organism evidence="2 3">
    <name type="scientific">Salvia divinorum</name>
    <name type="common">Maria pastora</name>
    <name type="synonym">Diviner's sage</name>
    <dbReference type="NCBI Taxonomy" id="28513"/>
    <lineage>
        <taxon>Eukaryota</taxon>
        <taxon>Viridiplantae</taxon>
        <taxon>Streptophyta</taxon>
        <taxon>Embryophyta</taxon>
        <taxon>Tracheophyta</taxon>
        <taxon>Spermatophyta</taxon>
        <taxon>Magnoliopsida</taxon>
        <taxon>eudicotyledons</taxon>
        <taxon>Gunneridae</taxon>
        <taxon>Pentapetalae</taxon>
        <taxon>asterids</taxon>
        <taxon>lamiids</taxon>
        <taxon>Lamiales</taxon>
        <taxon>Lamiaceae</taxon>
        <taxon>Nepetoideae</taxon>
        <taxon>Mentheae</taxon>
        <taxon>Salviinae</taxon>
        <taxon>Salvia</taxon>
        <taxon>Salvia subgen. Calosphace</taxon>
    </lineage>
</organism>